<evidence type="ECO:0000256" key="1">
    <source>
        <dbReference type="ARBA" id="ARBA00005820"/>
    </source>
</evidence>
<accession>A0ABR6BSY8</accession>
<comment type="similarity">
    <text evidence="1">Belongs to the AfsR/DnrI/RedD regulatory family.</text>
</comment>
<feature type="DNA-binding region" description="OmpR/PhoB-type" evidence="5">
    <location>
        <begin position="1"/>
        <end position="98"/>
    </location>
</feature>
<evidence type="ECO:0000313" key="8">
    <source>
        <dbReference type="EMBL" id="MBA8931779.1"/>
    </source>
</evidence>
<dbReference type="PANTHER" id="PTHR35807">
    <property type="entry name" value="TRANSCRIPTIONAL REGULATOR REDD-RELATED"/>
    <property type="match status" value="1"/>
</dbReference>
<dbReference type="Gene3D" id="3.40.50.300">
    <property type="entry name" value="P-loop containing nucleotide triphosphate hydrolases"/>
    <property type="match status" value="1"/>
</dbReference>
<dbReference type="PANTHER" id="PTHR35807:SF1">
    <property type="entry name" value="TRANSCRIPTIONAL REGULATOR REDD"/>
    <property type="match status" value="1"/>
</dbReference>
<dbReference type="InterPro" id="IPR011990">
    <property type="entry name" value="TPR-like_helical_dom_sf"/>
</dbReference>
<dbReference type="InterPro" id="IPR051677">
    <property type="entry name" value="AfsR-DnrI-RedD_regulator"/>
</dbReference>
<evidence type="ECO:0000313" key="7">
    <source>
        <dbReference type="EMBL" id="MBA8929766.1"/>
    </source>
</evidence>
<dbReference type="Pfam" id="PF03704">
    <property type="entry name" value="BTAD"/>
    <property type="match status" value="1"/>
</dbReference>
<keyword evidence="9" id="KW-1185">Reference proteome</keyword>
<dbReference type="Proteomes" id="UP000517916">
    <property type="component" value="Unassembled WGS sequence"/>
</dbReference>
<dbReference type="InterPro" id="IPR001867">
    <property type="entry name" value="OmpR/PhoB-type_DNA-bd"/>
</dbReference>
<dbReference type="SMART" id="SM00862">
    <property type="entry name" value="Trans_reg_C"/>
    <property type="match status" value="1"/>
</dbReference>
<dbReference type="InterPro" id="IPR036388">
    <property type="entry name" value="WH-like_DNA-bd_sf"/>
</dbReference>
<evidence type="ECO:0000256" key="3">
    <source>
        <dbReference type="ARBA" id="ARBA00023125"/>
    </source>
</evidence>
<proteinExistence type="inferred from homology"/>
<sequence>MQVRVLGQFEVACGGQLLTPSQPKLRQLFALLAVNANSVVRAEQLTEELWGPQPPVKATATLQTYMSHLRRLLANGSTSDDRGVVLQHTRHVGYSLALPERAVDASRFSELVGQGRAELDSGQFETGTETLRTALGVWRGSALSDVDPGPVLEQHIRRLEETRVSVTDQRMDVELMLGRHHEVISELSALVRSHPAHEGLHVKLMMALHRAGRRSEALHVFQRIRTTLVDDLGLEPGPQLQRVHRALLVGNPELDSTTPGSPSVRTGGWVEPPAQLPADVPAFVGRAPELAAVEHLLQHPASTAPPVITVVGPPGSGKSAFCTHAAHVARARFPHGQFHADLAETTPGEALAGFLRAIRGPAAPLPATVEERVQLFRSWTAQRRVLVVLDNAVSAVELAQLMPSGSGCATIIGSRTRLPLRSVSLPLELPPLSEEEAVELLGSVIGWHRLRRELPQARRLIRLFDALPLALVAAASRLAIRPHWSLSMLVDRLRYEEDWLDELVNAHVDVLGSVELTCRSLAPAHRAAFLALAPAASEPVSVRDAAGILGADHRMAEAVLESLVEFQLSDVDTVSPESFTGCFHYRFNPLIRVAAERLAKSTRHLAAAPAPPAVANELWTRRAPSA</sequence>
<evidence type="ECO:0000259" key="6">
    <source>
        <dbReference type="PROSITE" id="PS51755"/>
    </source>
</evidence>
<dbReference type="SUPFAM" id="SSF52540">
    <property type="entry name" value="P-loop containing nucleoside triphosphate hydrolases"/>
    <property type="match status" value="1"/>
</dbReference>
<evidence type="ECO:0000313" key="9">
    <source>
        <dbReference type="Proteomes" id="UP000517916"/>
    </source>
</evidence>
<feature type="domain" description="OmpR/PhoB-type" evidence="6">
    <location>
        <begin position="1"/>
        <end position="98"/>
    </location>
</feature>
<dbReference type="SUPFAM" id="SSF48452">
    <property type="entry name" value="TPR-like"/>
    <property type="match status" value="1"/>
</dbReference>
<name>A0ABR6BSY8_9PSEU</name>
<gene>
    <name evidence="7" type="ORF">BC739_006984</name>
    <name evidence="8" type="ORF">BC739_009031</name>
</gene>
<dbReference type="InterPro" id="IPR016032">
    <property type="entry name" value="Sig_transdc_resp-reg_C-effctor"/>
</dbReference>
<dbReference type="SMART" id="SM01043">
    <property type="entry name" value="BTAD"/>
    <property type="match status" value="1"/>
</dbReference>
<dbReference type="EMBL" id="JACJID010000005">
    <property type="protein sequence ID" value="MBA8929766.1"/>
    <property type="molecule type" value="Genomic_DNA"/>
</dbReference>
<dbReference type="GO" id="GO:0003677">
    <property type="term" value="F:DNA binding"/>
    <property type="evidence" value="ECO:0007669"/>
    <property type="project" value="UniProtKB-KW"/>
</dbReference>
<dbReference type="EMBL" id="JACJID010000009">
    <property type="protein sequence ID" value="MBA8931779.1"/>
    <property type="molecule type" value="Genomic_DNA"/>
</dbReference>
<dbReference type="Gene3D" id="1.10.10.10">
    <property type="entry name" value="Winged helix-like DNA-binding domain superfamily/Winged helix DNA-binding domain"/>
    <property type="match status" value="1"/>
</dbReference>
<dbReference type="InterPro" id="IPR005158">
    <property type="entry name" value="BTAD"/>
</dbReference>
<dbReference type="CDD" id="cd15831">
    <property type="entry name" value="BTAD"/>
    <property type="match status" value="1"/>
</dbReference>
<evidence type="ECO:0000256" key="5">
    <source>
        <dbReference type="PROSITE-ProRule" id="PRU01091"/>
    </source>
</evidence>
<comment type="caution">
    <text evidence="7">The sequence shown here is derived from an EMBL/GenBank/DDBJ whole genome shotgun (WGS) entry which is preliminary data.</text>
</comment>
<reference evidence="7 9" key="1">
    <citation type="submission" date="2020-08" db="EMBL/GenBank/DDBJ databases">
        <title>Genomic Encyclopedia of Archaeal and Bacterial Type Strains, Phase II (KMG-II): from individual species to whole genera.</title>
        <authorList>
            <person name="Goeker M."/>
        </authorList>
    </citation>
    <scope>NUCLEOTIDE SEQUENCE [LARGE SCALE GENOMIC DNA]</scope>
    <source>
        <strain evidence="7 9">DSM 43850</strain>
    </source>
</reference>
<dbReference type="Gene3D" id="1.25.40.10">
    <property type="entry name" value="Tetratricopeptide repeat domain"/>
    <property type="match status" value="1"/>
</dbReference>
<keyword evidence="3 5" id="KW-0238">DNA-binding</keyword>
<dbReference type="PROSITE" id="PS51755">
    <property type="entry name" value="OMPR_PHOB"/>
    <property type="match status" value="1"/>
</dbReference>
<dbReference type="Pfam" id="PF13191">
    <property type="entry name" value="AAA_16"/>
    <property type="match status" value="1"/>
</dbReference>
<protein>
    <submittedName>
        <fullName evidence="7">DNA-binding SARP family transcriptional activator</fullName>
    </submittedName>
</protein>
<dbReference type="Pfam" id="PF00486">
    <property type="entry name" value="Trans_reg_C"/>
    <property type="match status" value="1"/>
</dbReference>
<evidence type="ECO:0000256" key="4">
    <source>
        <dbReference type="ARBA" id="ARBA00023163"/>
    </source>
</evidence>
<dbReference type="InterPro" id="IPR027417">
    <property type="entry name" value="P-loop_NTPase"/>
</dbReference>
<dbReference type="SUPFAM" id="SSF46894">
    <property type="entry name" value="C-terminal effector domain of the bipartite response regulators"/>
    <property type="match status" value="1"/>
</dbReference>
<keyword evidence="4" id="KW-0804">Transcription</keyword>
<dbReference type="InterPro" id="IPR041664">
    <property type="entry name" value="AAA_16"/>
</dbReference>
<keyword evidence="2" id="KW-0805">Transcription regulation</keyword>
<organism evidence="7 9">
    <name type="scientific">Kutzneria viridogrisea</name>
    <dbReference type="NCBI Taxonomy" id="47990"/>
    <lineage>
        <taxon>Bacteria</taxon>
        <taxon>Bacillati</taxon>
        <taxon>Actinomycetota</taxon>
        <taxon>Actinomycetes</taxon>
        <taxon>Pseudonocardiales</taxon>
        <taxon>Pseudonocardiaceae</taxon>
        <taxon>Kutzneria</taxon>
    </lineage>
</organism>
<evidence type="ECO:0000256" key="2">
    <source>
        <dbReference type="ARBA" id="ARBA00023015"/>
    </source>
</evidence>